<gene>
    <name evidence="1" type="ORF">AYI68_g4678</name>
</gene>
<dbReference type="SUPFAM" id="SSF50494">
    <property type="entry name" value="Trypsin-like serine proteases"/>
    <property type="match status" value="1"/>
</dbReference>
<sequence>MNLIAGIYVSNNIQGHKKDDMICHGVLVGTGHLLTTASCVKGINSSDLVYDFPYSSKDYHDRENKVNEIFPHFMYKESGFESNEFNLAILKIDVTGNRDYSSPAIDYTLTRYPEDINSDKKISGKLTITNPEDMHGKVMDAEITTGPEFKDCLYCIDYKLDVGENLVNGAGFFLKEYISNDKAGYYLLGMANVKKTKLISKGLDSNQGSFIDLRKFKKWMDYVIEHGQSPKKLVGRFANYEAEAKKLRLKNFSAMNSFITNLKKECNEYL</sequence>
<dbReference type="AlphaFoldDB" id="A0A1R0GWE6"/>
<proteinExistence type="predicted"/>
<comment type="caution">
    <text evidence="1">The sequence shown here is derived from an EMBL/GenBank/DDBJ whole genome shotgun (WGS) entry which is preliminary data.</text>
</comment>
<evidence type="ECO:0008006" key="3">
    <source>
        <dbReference type="Google" id="ProtNLM"/>
    </source>
</evidence>
<evidence type="ECO:0000313" key="1">
    <source>
        <dbReference type="EMBL" id="OLY81220.1"/>
    </source>
</evidence>
<dbReference type="Gene3D" id="2.40.10.10">
    <property type="entry name" value="Trypsin-like serine proteases"/>
    <property type="match status" value="1"/>
</dbReference>
<organism evidence="1 2">
    <name type="scientific">Smittium mucronatum</name>
    <dbReference type="NCBI Taxonomy" id="133383"/>
    <lineage>
        <taxon>Eukaryota</taxon>
        <taxon>Fungi</taxon>
        <taxon>Fungi incertae sedis</taxon>
        <taxon>Zoopagomycota</taxon>
        <taxon>Kickxellomycotina</taxon>
        <taxon>Harpellomycetes</taxon>
        <taxon>Harpellales</taxon>
        <taxon>Legeriomycetaceae</taxon>
        <taxon>Smittium</taxon>
    </lineage>
</organism>
<dbReference type="EMBL" id="LSSL01002661">
    <property type="protein sequence ID" value="OLY81220.1"/>
    <property type="molecule type" value="Genomic_DNA"/>
</dbReference>
<protein>
    <recommendedName>
        <fullName evidence="3">Peptidase S1 domain-containing protein</fullName>
    </recommendedName>
</protein>
<name>A0A1R0GWE6_9FUNG</name>
<dbReference type="InterPro" id="IPR009003">
    <property type="entry name" value="Peptidase_S1_PA"/>
</dbReference>
<keyword evidence="2" id="KW-1185">Reference proteome</keyword>
<dbReference type="Proteomes" id="UP000187455">
    <property type="component" value="Unassembled WGS sequence"/>
</dbReference>
<accession>A0A1R0GWE6</accession>
<evidence type="ECO:0000313" key="2">
    <source>
        <dbReference type="Proteomes" id="UP000187455"/>
    </source>
</evidence>
<dbReference type="InterPro" id="IPR043504">
    <property type="entry name" value="Peptidase_S1_PA_chymotrypsin"/>
</dbReference>
<reference evidence="1 2" key="1">
    <citation type="journal article" date="2016" name="Mol. Biol. Evol.">
        <title>Genome-Wide Survey of Gut Fungi (Harpellales) Reveals the First Horizontally Transferred Ubiquitin Gene from a Mosquito Host.</title>
        <authorList>
            <person name="Wang Y."/>
            <person name="White M.M."/>
            <person name="Kvist S."/>
            <person name="Moncalvo J.M."/>
        </authorList>
    </citation>
    <scope>NUCLEOTIDE SEQUENCE [LARGE SCALE GENOMIC DNA]</scope>
    <source>
        <strain evidence="1 2">ALG-7-W6</strain>
    </source>
</reference>